<accession>A0A0J6WZ60</accession>
<protein>
    <recommendedName>
        <fullName evidence="3">Thiamine biosynthesis protein ThiS</fullName>
    </recommendedName>
</protein>
<evidence type="ECO:0000313" key="1">
    <source>
        <dbReference type="EMBL" id="KMO87513.1"/>
    </source>
</evidence>
<comment type="caution">
    <text evidence="1">The sequence shown here is derived from an EMBL/GenBank/DDBJ whole genome shotgun (WGS) entry which is preliminary data.</text>
</comment>
<proteinExistence type="predicted"/>
<dbReference type="AlphaFoldDB" id="A0A0J6WZ60"/>
<dbReference type="CDD" id="cd00565">
    <property type="entry name" value="Ubl_ThiS"/>
    <property type="match status" value="1"/>
</dbReference>
<dbReference type="OrthoDB" id="9798559at2"/>
<name>A0A0J6WZ60_9FIRM</name>
<reference evidence="1 2" key="1">
    <citation type="submission" date="2015-06" db="EMBL/GenBank/DDBJ databases">
        <title>Draft genome sequence of beer spoilage bacterium Megasphaera cerevisiae type strain 20462.</title>
        <authorList>
            <person name="Kutumbaka K."/>
            <person name="Pasmowitz J."/>
            <person name="Mategko J."/>
            <person name="Reyes D."/>
            <person name="Friedrich A."/>
            <person name="Han S."/>
            <person name="Martens-Habbena W."/>
            <person name="Neal-McKinney J."/>
            <person name="Janagama H.K."/>
            <person name="Nadala C."/>
            <person name="Samadpour M."/>
        </authorList>
    </citation>
    <scope>NUCLEOTIDE SEQUENCE [LARGE SCALE GENOMIC DNA]</scope>
    <source>
        <strain evidence="1 2">DSM 20462</strain>
    </source>
</reference>
<evidence type="ECO:0000313" key="2">
    <source>
        <dbReference type="Proteomes" id="UP000036503"/>
    </source>
</evidence>
<gene>
    <name evidence="1" type="ORF">AB840_02025</name>
</gene>
<dbReference type="NCBIfam" id="TIGR01683">
    <property type="entry name" value="thiS"/>
    <property type="match status" value="1"/>
</dbReference>
<sequence>MVTINGTNIDAAGMQLRQYLEQQGLHAGCIAIELNGHIVPRSTYDTVTLTDGDSVEIVHFVGGG</sequence>
<dbReference type="InParanoid" id="A0A0J6WZ60"/>
<organism evidence="1 2">
    <name type="scientific">Megasphaera cerevisiae DSM 20462</name>
    <dbReference type="NCBI Taxonomy" id="1122219"/>
    <lineage>
        <taxon>Bacteria</taxon>
        <taxon>Bacillati</taxon>
        <taxon>Bacillota</taxon>
        <taxon>Negativicutes</taxon>
        <taxon>Veillonellales</taxon>
        <taxon>Veillonellaceae</taxon>
        <taxon>Megasphaera</taxon>
    </lineage>
</organism>
<dbReference type="Proteomes" id="UP000036503">
    <property type="component" value="Unassembled WGS sequence"/>
</dbReference>
<dbReference type="SUPFAM" id="SSF54285">
    <property type="entry name" value="MoaD/ThiS"/>
    <property type="match status" value="1"/>
</dbReference>
<dbReference type="InterPro" id="IPR012675">
    <property type="entry name" value="Beta-grasp_dom_sf"/>
</dbReference>
<dbReference type="PATRIC" id="fig|1122219.3.peg.1644"/>
<dbReference type="InterPro" id="IPR010035">
    <property type="entry name" value="Thi_S"/>
</dbReference>
<dbReference type="EMBL" id="LEKT01000004">
    <property type="protein sequence ID" value="KMO87513.1"/>
    <property type="molecule type" value="Genomic_DNA"/>
</dbReference>
<dbReference type="STRING" id="39029.BSR42_03000"/>
<evidence type="ECO:0008006" key="3">
    <source>
        <dbReference type="Google" id="ProtNLM"/>
    </source>
</evidence>
<dbReference type="PANTHER" id="PTHR34472">
    <property type="entry name" value="SULFUR CARRIER PROTEIN THIS"/>
    <property type="match status" value="1"/>
</dbReference>
<dbReference type="Pfam" id="PF02597">
    <property type="entry name" value="ThiS"/>
    <property type="match status" value="1"/>
</dbReference>
<dbReference type="PANTHER" id="PTHR34472:SF1">
    <property type="entry name" value="SULFUR CARRIER PROTEIN THIS"/>
    <property type="match status" value="1"/>
</dbReference>
<keyword evidence="2" id="KW-1185">Reference proteome</keyword>
<dbReference type="RefSeq" id="WP_048513163.1">
    <property type="nucleotide sequence ID" value="NZ_FUXD01000006.1"/>
</dbReference>
<dbReference type="InterPro" id="IPR016155">
    <property type="entry name" value="Mopterin_synth/thiamin_S_b"/>
</dbReference>
<dbReference type="Gene3D" id="3.10.20.30">
    <property type="match status" value="1"/>
</dbReference>
<dbReference type="InterPro" id="IPR003749">
    <property type="entry name" value="ThiS/MoaD-like"/>
</dbReference>